<keyword evidence="2" id="KW-1185">Reference proteome</keyword>
<sequence>MTTDAQGRMYSFRGHRSRIKEHDESRACAFNNQRGFRSQSLTGDGDHLVKMVSCSGRDGRMDSCHAPKLPTSVAAGEVSVTRASRRGQPAVVMCTEPFHRPPSHHPFNETQIDFGVLAQASPSHALAHGSEAGICFLRSARTLRRLPACEEVAGPSVPVNQRKVQVAPTRPRPLKHSRTAIGNDAIQSLVCCFSTASCGSVKVPSLPSPSVCVHVYVPVCLRASLSCLPHKRVRTSGGISYSRRMRSRLAGPK</sequence>
<name>A0AAD9A183_9PEZI</name>
<reference evidence="1" key="1">
    <citation type="submission" date="2023-01" db="EMBL/GenBank/DDBJ databases">
        <title>Colletotrichum chrysophilum M932 genome sequence.</title>
        <authorList>
            <person name="Baroncelli R."/>
        </authorList>
    </citation>
    <scope>NUCLEOTIDE SEQUENCE</scope>
    <source>
        <strain evidence="1">M932</strain>
    </source>
</reference>
<gene>
    <name evidence="1" type="ORF">CCHR01_18149</name>
</gene>
<comment type="caution">
    <text evidence="1">The sequence shown here is derived from an EMBL/GenBank/DDBJ whole genome shotgun (WGS) entry which is preliminary data.</text>
</comment>
<proteinExistence type="predicted"/>
<dbReference type="Proteomes" id="UP001243330">
    <property type="component" value="Unassembled WGS sequence"/>
</dbReference>
<protein>
    <submittedName>
        <fullName evidence="1">Uncharacterized protein</fullName>
    </submittedName>
</protein>
<dbReference type="EMBL" id="JAQOWY010000701">
    <property type="protein sequence ID" value="KAK1839229.1"/>
    <property type="molecule type" value="Genomic_DNA"/>
</dbReference>
<organism evidence="1 2">
    <name type="scientific">Colletotrichum chrysophilum</name>
    <dbReference type="NCBI Taxonomy" id="1836956"/>
    <lineage>
        <taxon>Eukaryota</taxon>
        <taxon>Fungi</taxon>
        <taxon>Dikarya</taxon>
        <taxon>Ascomycota</taxon>
        <taxon>Pezizomycotina</taxon>
        <taxon>Sordariomycetes</taxon>
        <taxon>Hypocreomycetidae</taxon>
        <taxon>Glomerellales</taxon>
        <taxon>Glomerellaceae</taxon>
        <taxon>Colletotrichum</taxon>
        <taxon>Colletotrichum gloeosporioides species complex</taxon>
    </lineage>
</organism>
<dbReference type="AlphaFoldDB" id="A0AAD9A183"/>
<evidence type="ECO:0000313" key="2">
    <source>
        <dbReference type="Proteomes" id="UP001243330"/>
    </source>
</evidence>
<evidence type="ECO:0000313" key="1">
    <source>
        <dbReference type="EMBL" id="KAK1839229.1"/>
    </source>
</evidence>
<accession>A0AAD9A183</accession>